<keyword evidence="3" id="KW-1185">Reference proteome</keyword>
<evidence type="ECO:0000259" key="1">
    <source>
        <dbReference type="Pfam" id="PF10056"/>
    </source>
</evidence>
<dbReference type="EMBL" id="CAADHO010000007">
    <property type="protein sequence ID" value="VFQ46044.1"/>
    <property type="molecule type" value="Genomic_DNA"/>
</dbReference>
<evidence type="ECO:0000313" key="2">
    <source>
        <dbReference type="EMBL" id="VFQ46044.1"/>
    </source>
</evidence>
<gene>
    <name evidence="2" type="ORF">MSL71_37070</name>
</gene>
<protein>
    <recommendedName>
        <fullName evidence="1">DUF2293 domain-containing protein</fullName>
    </recommendedName>
</protein>
<sequence>MPEESRVVRPGKAARQVISDKGETLEAPEGWELLPPGDAALTRRVKKAGPHWQVQEKRGRKLFSRGVWAPAETIGSLRDVLERERETPAYKKKRASDKARREKEQVSYVEDFKGAVLAFLRFHPRYQGLAEELATAVTAHASPVGSGTVARTRRIPIEERASAAVIAWLRHQTTAYDNLRIARVKGERRRVRRRLAKESESLLEAYRRGEVLDASPLEQALAKNR</sequence>
<dbReference type="RefSeq" id="WP_180143298.1">
    <property type="nucleotide sequence ID" value="NZ_CAADHO010000007.1"/>
</dbReference>
<reference evidence="2 3" key="1">
    <citation type="submission" date="2019-03" db="EMBL/GenBank/DDBJ databases">
        <authorList>
            <person name="Nijsse B."/>
        </authorList>
    </citation>
    <scope>NUCLEOTIDE SEQUENCE [LARGE SCALE GENOMIC DNA]</scope>
    <source>
        <strain evidence="2">Desulfoluna butyratoxydans MSL71</strain>
    </source>
</reference>
<dbReference type="Pfam" id="PF10056">
    <property type="entry name" value="DUF2293"/>
    <property type="match status" value="1"/>
</dbReference>
<dbReference type="InterPro" id="IPR018744">
    <property type="entry name" value="DUF2293"/>
</dbReference>
<organism evidence="2 3">
    <name type="scientific">Desulfoluna butyratoxydans</name>
    <dbReference type="NCBI Taxonomy" id="231438"/>
    <lineage>
        <taxon>Bacteria</taxon>
        <taxon>Pseudomonadati</taxon>
        <taxon>Thermodesulfobacteriota</taxon>
        <taxon>Desulfobacteria</taxon>
        <taxon>Desulfobacterales</taxon>
        <taxon>Desulfolunaceae</taxon>
        <taxon>Desulfoluna</taxon>
    </lineage>
</organism>
<accession>A0A4U8YQK6</accession>
<feature type="domain" description="DUF2293" evidence="1">
    <location>
        <begin position="122"/>
        <end position="207"/>
    </location>
</feature>
<proteinExistence type="predicted"/>
<dbReference type="AlphaFoldDB" id="A0A4U8YQK6"/>
<name>A0A4U8YQK6_9BACT</name>
<dbReference type="Proteomes" id="UP000507962">
    <property type="component" value="Unassembled WGS sequence"/>
</dbReference>
<evidence type="ECO:0000313" key="3">
    <source>
        <dbReference type="Proteomes" id="UP000507962"/>
    </source>
</evidence>